<evidence type="ECO:0000313" key="3">
    <source>
        <dbReference type="Proteomes" id="UP001206572"/>
    </source>
</evidence>
<dbReference type="RefSeq" id="WP_258830408.1">
    <property type="nucleotide sequence ID" value="NZ_JANUHA010000028.1"/>
</dbReference>
<keyword evidence="1" id="KW-1133">Transmembrane helix</keyword>
<feature type="transmembrane region" description="Helical" evidence="1">
    <location>
        <begin position="13"/>
        <end position="33"/>
    </location>
</feature>
<dbReference type="EMBL" id="JANUHA010000028">
    <property type="protein sequence ID" value="MCS0599412.1"/>
    <property type="molecule type" value="Genomic_DNA"/>
</dbReference>
<feature type="transmembrane region" description="Helical" evidence="1">
    <location>
        <begin position="231"/>
        <end position="251"/>
    </location>
</feature>
<name>A0ABT2AT38_9BURK</name>
<keyword evidence="1" id="KW-0472">Membrane</keyword>
<reference evidence="2 3" key="1">
    <citation type="submission" date="2022-08" db="EMBL/GenBank/DDBJ databases">
        <title>Reclassification of Massilia species as members of the genera Telluria, Duganella, Pseudoduganella, Mokoshia gen. nov. and Zemynaea gen. nov. using orthogonal and non-orthogonal genome-based approaches.</title>
        <authorList>
            <person name="Bowman J.P."/>
        </authorList>
    </citation>
    <scope>NUCLEOTIDE SEQUENCE [LARGE SCALE GENOMIC DNA]</scope>
    <source>
        <strain evidence="2 3">JCM 31661</strain>
    </source>
</reference>
<gene>
    <name evidence="2" type="ORF">NX780_23985</name>
</gene>
<feature type="transmembrane region" description="Helical" evidence="1">
    <location>
        <begin position="129"/>
        <end position="151"/>
    </location>
</feature>
<organism evidence="2 3">
    <name type="scientific">Massilia agri</name>
    <dbReference type="NCBI Taxonomy" id="1886785"/>
    <lineage>
        <taxon>Bacteria</taxon>
        <taxon>Pseudomonadati</taxon>
        <taxon>Pseudomonadota</taxon>
        <taxon>Betaproteobacteria</taxon>
        <taxon>Burkholderiales</taxon>
        <taxon>Oxalobacteraceae</taxon>
        <taxon>Telluria group</taxon>
        <taxon>Massilia</taxon>
    </lineage>
</organism>
<comment type="caution">
    <text evidence="2">The sequence shown here is derived from an EMBL/GenBank/DDBJ whole genome shotgun (WGS) entry which is preliminary data.</text>
</comment>
<evidence type="ECO:0000256" key="1">
    <source>
        <dbReference type="SAM" id="Phobius"/>
    </source>
</evidence>
<evidence type="ECO:0000313" key="2">
    <source>
        <dbReference type="EMBL" id="MCS0599412.1"/>
    </source>
</evidence>
<protein>
    <submittedName>
        <fullName evidence="2">DUF6216 family protein</fullName>
    </submittedName>
</protein>
<accession>A0ABT2AT38</accession>
<keyword evidence="3" id="KW-1185">Reference proteome</keyword>
<sequence length="279" mass="31155">MVDLETFTTVRDLLVGPTGFVILLTVVVALVYWRTRSLHVFWYRLWRLFVSRQCRPDSAVERYHEDQMEMLKFRFCTHIPVRTPLQIPPIIDWMRRHDQDAAAIVACGAYFDVAKPGLTQAADSFNRKWVLMPFAMAIVFFLATFAAGMGASLDRALLQFKATGNWFFLDENGARPLGDSPGFLFSKCGASSDVLAKESGFEPQEVSILCDAARTDDVVKFVRKVVGQQRIGFGAFALFLLGATLTFASAVGRVNAMLKLRQIVREKADAQPEAEASTG</sequence>
<proteinExistence type="predicted"/>
<keyword evidence="1" id="KW-0812">Transmembrane</keyword>
<dbReference type="Proteomes" id="UP001206572">
    <property type="component" value="Unassembled WGS sequence"/>
</dbReference>
<dbReference type="InterPro" id="IPR046188">
    <property type="entry name" value="DUF6216"/>
</dbReference>
<dbReference type="Pfam" id="PF19723">
    <property type="entry name" value="DUF6216"/>
    <property type="match status" value="1"/>
</dbReference>